<feature type="non-terminal residue" evidence="1">
    <location>
        <position position="99"/>
    </location>
</feature>
<protein>
    <submittedName>
        <fullName evidence="1">Uncharacterized protein</fullName>
    </submittedName>
</protein>
<accession>A0A0C9X3V1</accession>
<evidence type="ECO:0000313" key="1">
    <source>
        <dbReference type="EMBL" id="KIJ99705.1"/>
    </source>
</evidence>
<proteinExistence type="predicted"/>
<reference evidence="1 2" key="1">
    <citation type="submission" date="2014-04" db="EMBL/GenBank/DDBJ databases">
        <authorList>
            <consortium name="DOE Joint Genome Institute"/>
            <person name="Kuo A."/>
            <person name="Kohler A."/>
            <person name="Nagy L.G."/>
            <person name="Floudas D."/>
            <person name="Copeland A."/>
            <person name="Barry K.W."/>
            <person name="Cichocki N."/>
            <person name="Veneault-Fourrey C."/>
            <person name="LaButti K."/>
            <person name="Lindquist E.A."/>
            <person name="Lipzen A."/>
            <person name="Lundell T."/>
            <person name="Morin E."/>
            <person name="Murat C."/>
            <person name="Sun H."/>
            <person name="Tunlid A."/>
            <person name="Henrissat B."/>
            <person name="Grigoriev I.V."/>
            <person name="Hibbett D.S."/>
            <person name="Martin F."/>
            <person name="Nordberg H.P."/>
            <person name="Cantor M.N."/>
            <person name="Hua S.X."/>
        </authorList>
    </citation>
    <scope>NUCLEOTIDE SEQUENCE [LARGE SCALE GENOMIC DNA]</scope>
    <source>
        <strain evidence="1 2">LaAM-08-1</strain>
    </source>
</reference>
<dbReference type="AlphaFoldDB" id="A0A0C9X3V1"/>
<reference evidence="2" key="2">
    <citation type="submission" date="2015-01" db="EMBL/GenBank/DDBJ databases">
        <title>Evolutionary Origins and Diversification of the Mycorrhizal Mutualists.</title>
        <authorList>
            <consortium name="DOE Joint Genome Institute"/>
            <consortium name="Mycorrhizal Genomics Consortium"/>
            <person name="Kohler A."/>
            <person name="Kuo A."/>
            <person name="Nagy L.G."/>
            <person name="Floudas D."/>
            <person name="Copeland A."/>
            <person name="Barry K.W."/>
            <person name="Cichocki N."/>
            <person name="Veneault-Fourrey C."/>
            <person name="LaButti K."/>
            <person name="Lindquist E.A."/>
            <person name="Lipzen A."/>
            <person name="Lundell T."/>
            <person name="Morin E."/>
            <person name="Murat C."/>
            <person name="Riley R."/>
            <person name="Ohm R."/>
            <person name="Sun H."/>
            <person name="Tunlid A."/>
            <person name="Henrissat B."/>
            <person name="Grigoriev I.V."/>
            <person name="Hibbett D.S."/>
            <person name="Martin F."/>
        </authorList>
    </citation>
    <scope>NUCLEOTIDE SEQUENCE [LARGE SCALE GENOMIC DNA]</scope>
    <source>
        <strain evidence="2">LaAM-08-1</strain>
    </source>
</reference>
<dbReference type="Proteomes" id="UP000054477">
    <property type="component" value="Unassembled WGS sequence"/>
</dbReference>
<gene>
    <name evidence="1" type="ORF">K443DRAFT_679735</name>
</gene>
<sequence length="99" mass="10701">MATTSSGSAPLPYVFGRLKRPQATSDHVLLQSYNKHGLSFSNLGDLVSLQEILMGTMVKLAPSSGRNHVMSSVLWSLAMCLSQITLHNSSTLFNTGYPC</sequence>
<evidence type="ECO:0000313" key="2">
    <source>
        <dbReference type="Proteomes" id="UP000054477"/>
    </source>
</evidence>
<keyword evidence="2" id="KW-1185">Reference proteome</keyword>
<dbReference type="HOGENOM" id="CLU_2326332_0_0_1"/>
<organism evidence="1 2">
    <name type="scientific">Laccaria amethystina LaAM-08-1</name>
    <dbReference type="NCBI Taxonomy" id="1095629"/>
    <lineage>
        <taxon>Eukaryota</taxon>
        <taxon>Fungi</taxon>
        <taxon>Dikarya</taxon>
        <taxon>Basidiomycota</taxon>
        <taxon>Agaricomycotina</taxon>
        <taxon>Agaricomycetes</taxon>
        <taxon>Agaricomycetidae</taxon>
        <taxon>Agaricales</taxon>
        <taxon>Agaricineae</taxon>
        <taxon>Hydnangiaceae</taxon>
        <taxon>Laccaria</taxon>
    </lineage>
</organism>
<name>A0A0C9X3V1_9AGAR</name>
<dbReference type="EMBL" id="KN838641">
    <property type="protein sequence ID" value="KIJ99705.1"/>
    <property type="molecule type" value="Genomic_DNA"/>
</dbReference>